<protein>
    <submittedName>
        <fullName evidence="5">Hsp20/alpha crystallin family protein</fullName>
    </submittedName>
</protein>
<evidence type="ECO:0000256" key="1">
    <source>
        <dbReference type="PROSITE-ProRule" id="PRU00285"/>
    </source>
</evidence>
<dbReference type="CDD" id="cd06464">
    <property type="entry name" value="ACD_sHsps-like"/>
    <property type="match status" value="1"/>
</dbReference>
<organism evidence="5 6">
    <name type="scientific">Janthinobacterium fluminis</name>
    <dbReference type="NCBI Taxonomy" id="2987524"/>
    <lineage>
        <taxon>Bacteria</taxon>
        <taxon>Pseudomonadati</taxon>
        <taxon>Pseudomonadota</taxon>
        <taxon>Betaproteobacteria</taxon>
        <taxon>Burkholderiales</taxon>
        <taxon>Oxalobacteraceae</taxon>
        <taxon>Janthinobacterium</taxon>
    </lineage>
</organism>
<evidence type="ECO:0000259" key="4">
    <source>
        <dbReference type="PROSITE" id="PS51203"/>
    </source>
</evidence>
<evidence type="ECO:0000259" key="3">
    <source>
        <dbReference type="PROSITE" id="PS01031"/>
    </source>
</evidence>
<dbReference type="Proteomes" id="UP001221208">
    <property type="component" value="Unassembled WGS sequence"/>
</dbReference>
<evidence type="ECO:0000313" key="5">
    <source>
        <dbReference type="EMBL" id="MDC8756954.1"/>
    </source>
</evidence>
<dbReference type="Gene3D" id="2.60.40.790">
    <property type="match status" value="1"/>
</dbReference>
<dbReference type="Pfam" id="PF00011">
    <property type="entry name" value="HSP20"/>
    <property type="match status" value="1"/>
</dbReference>
<name>A0ABT5JW39_9BURK</name>
<evidence type="ECO:0000256" key="2">
    <source>
        <dbReference type="RuleBase" id="RU003616"/>
    </source>
</evidence>
<dbReference type="RefSeq" id="WP_273669608.1">
    <property type="nucleotide sequence ID" value="NZ_JAQQXR010000001.1"/>
</dbReference>
<comment type="caution">
    <text evidence="5">The sequence shown here is derived from an EMBL/GenBank/DDBJ whole genome shotgun (WGS) entry which is preliminary data.</text>
</comment>
<dbReference type="InterPro" id="IPR002068">
    <property type="entry name" value="A-crystallin/Hsp20_dom"/>
</dbReference>
<dbReference type="EMBL" id="JAQQXR010000001">
    <property type="protein sequence ID" value="MDC8756954.1"/>
    <property type="molecule type" value="Genomic_DNA"/>
</dbReference>
<feature type="domain" description="SHSP" evidence="3">
    <location>
        <begin position="39"/>
        <end position="150"/>
    </location>
</feature>
<dbReference type="PROSITE" id="PS51203">
    <property type="entry name" value="CS"/>
    <property type="match status" value="1"/>
</dbReference>
<feature type="domain" description="CS" evidence="4">
    <location>
        <begin position="43"/>
        <end position="148"/>
    </location>
</feature>
<dbReference type="PROSITE" id="PS01031">
    <property type="entry name" value="SHSP"/>
    <property type="match status" value="1"/>
</dbReference>
<dbReference type="InterPro" id="IPR008978">
    <property type="entry name" value="HSP20-like_chaperone"/>
</dbReference>
<accession>A0ABT5JW39</accession>
<proteinExistence type="inferred from homology"/>
<dbReference type="InterPro" id="IPR031107">
    <property type="entry name" value="Small_HSP"/>
</dbReference>
<dbReference type="SUPFAM" id="SSF49764">
    <property type="entry name" value="HSP20-like chaperones"/>
    <property type="match status" value="1"/>
</dbReference>
<comment type="similarity">
    <text evidence="1 2">Belongs to the small heat shock protein (HSP20) family.</text>
</comment>
<sequence>MASNLIQRDPFGGLARFDPFITDIDDIFRDFFSMPALRGRESTQRMRVDIAETERSYLVKAEIPGVNKDDIKVSVDGNRVSINAEVKEENVADDGGKLVRSERIYGQQYRSFTLPQEVDDAAAQARYQDGVLELTLPKKAGTGGKQLAVQ</sequence>
<dbReference type="InterPro" id="IPR007052">
    <property type="entry name" value="CS_dom"/>
</dbReference>
<dbReference type="PANTHER" id="PTHR11527">
    <property type="entry name" value="HEAT-SHOCK PROTEIN 20 FAMILY MEMBER"/>
    <property type="match status" value="1"/>
</dbReference>
<evidence type="ECO:0000313" key="6">
    <source>
        <dbReference type="Proteomes" id="UP001221208"/>
    </source>
</evidence>
<reference evidence="5 6" key="1">
    <citation type="submission" date="2022-10" db="EMBL/GenBank/DDBJ databases">
        <title>Janthinobacterium sp. hw3 Genome sequencing.</title>
        <authorList>
            <person name="Park S."/>
        </authorList>
    </citation>
    <scope>NUCLEOTIDE SEQUENCE [LARGE SCALE GENOMIC DNA]</scope>
    <source>
        <strain evidence="6">hw3</strain>
    </source>
</reference>
<keyword evidence="6" id="KW-1185">Reference proteome</keyword>
<gene>
    <name evidence="5" type="ORF">OIK44_05050</name>
</gene>